<keyword evidence="6" id="KW-0812">Transmembrane</keyword>
<evidence type="ECO:0000256" key="4">
    <source>
        <dbReference type="ARBA" id="ARBA00022803"/>
    </source>
</evidence>
<dbReference type="Gene3D" id="1.25.40.10">
    <property type="entry name" value="Tetratricopeptide repeat domain"/>
    <property type="match status" value="1"/>
</dbReference>
<feature type="transmembrane region" description="Helical" evidence="6">
    <location>
        <begin position="80"/>
        <end position="101"/>
    </location>
</feature>
<dbReference type="PANTHER" id="PTHR47870:SF1">
    <property type="entry name" value="CYTOCHROME C-TYPE BIOGENESIS PROTEIN CCMH"/>
    <property type="match status" value="1"/>
</dbReference>
<dbReference type="NCBIfam" id="TIGR03142">
    <property type="entry name" value="cytochro_ccmI"/>
    <property type="match status" value="1"/>
</dbReference>
<feature type="repeat" description="TPR" evidence="5">
    <location>
        <begin position="157"/>
        <end position="190"/>
    </location>
</feature>
<evidence type="ECO:0000256" key="5">
    <source>
        <dbReference type="PROSITE-ProRule" id="PRU00339"/>
    </source>
</evidence>
<dbReference type="InterPro" id="IPR056412">
    <property type="entry name" value="Ig_CycH"/>
</dbReference>
<evidence type="ECO:0000313" key="9">
    <source>
        <dbReference type="EMBL" id="KMV33137.1"/>
    </source>
</evidence>
<dbReference type="InterPro" id="IPR011990">
    <property type="entry name" value="TPR-like_helical_dom_sf"/>
</dbReference>
<dbReference type="Pfam" id="PF23892">
    <property type="entry name" value="Ig_CycH"/>
    <property type="match status" value="1"/>
</dbReference>
<evidence type="ECO:0000259" key="7">
    <source>
        <dbReference type="Pfam" id="PF23892"/>
    </source>
</evidence>
<dbReference type="PROSITE" id="PS50005">
    <property type="entry name" value="TPR"/>
    <property type="match status" value="1"/>
</dbReference>
<dbReference type="PANTHER" id="PTHR47870">
    <property type="entry name" value="CYTOCHROME C-TYPE BIOGENESIS PROTEIN CCMH"/>
    <property type="match status" value="1"/>
</dbReference>
<comment type="subcellular location">
    <subcellularLocation>
        <location evidence="1">Cell envelope</location>
    </subcellularLocation>
</comment>
<keyword evidence="6" id="KW-1133">Transmembrane helix</keyword>
<dbReference type="STRING" id="1121863.GCA_000621185_02668"/>
<keyword evidence="2" id="KW-0677">Repeat</keyword>
<dbReference type="GO" id="GO:0005886">
    <property type="term" value="C:plasma membrane"/>
    <property type="evidence" value="ECO:0007669"/>
    <property type="project" value="TreeGrafter"/>
</dbReference>
<evidence type="ECO:0000313" key="10">
    <source>
        <dbReference type="Proteomes" id="UP000037315"/>
    </source>
</evidence>
<dbReference type="GO" id="GO:0030313">
    <property type="term" value="C:cell envelope"/>
    <property type="evidence" value="ECO:0007669"/>
    <property type="project" value="UniProtKB-SubCell"/>
</dbReference>
<dbReference type="Proteomes" id="UP000037315">
    <property type="component" value="Unassembled WGS sequence"/>
</dbReference>
<protein>
    <submittedName>
        <fullName evidence="9">Cytochrome C</fullName>
    </submittedName>
</protein>
<sequence length="396" mass="43507">MTLLITVIAVLLAAVSALLFFPWAGRPAVDRDTLNRAFYHSRLRELEEEKIPGRDEMVVELQQSLLADIPEQQPAKHRPFGRLALLPGVILLAAVSIGAFIKTSSLSHVLEWQQVTQQTPALIQRVMDPDAKPLTMEEMARLGLGLRTRLQDDPQNAEGWMMLGRIGMVLNNASTATAAFERAWRLAPDNLDAKLDYAEVLTRSSDAEDNQQGEKLLREVLSQQHTNIRALGLLAFSAFEQQRYKEAIGAWQIMLRLLPADDERRAVIMRSIAQAKVESGMDNAKVAVKITLSPQAEKALPEKGIVFVSVTDGVSAVPVAAKKLPLGHFPLTLTLDDTNAMMPDRLLSSVRQGIIKVHISQAGTPAPQTGDWTGQSALIQFNASTPVEVEVSQPQP</sequence>
<keyword evidence="6" id="KW-0472">Membrane</keyword>
<accession>A0A0J8VJ76</accession>
<dbReference type="InterPro" id="IPR051263">
    <property type="entry name" value="C-type_cytochrome_biogenesis"/>
</dbReference>
<dbReference type="AlphaFoldDB" id="A0A0J8VJ76"/>
<gene>
    <name evidence="9" type="ORF">ACH50_17930</name>
</gene>
<dbReference type="OrthoDB" id="9776053at2"/>
<dbReference type="GO" id="GO:0017004">
    <property type="term" value="P:cytochrome complex assembly"/>
    <property type="evidence" value="ECO:0007669"/>
    <property type="project" value="UniProtKB-KW"/>
</dbReference>
<evidence type="ECO:0000256" key="3">
    <source>
        <dbReference type="ARBA" id="ARBA00022748"/>
    </source>
</evidence>
<dbReference type="InterPro" id="IPR056413">
    <property type="entry name" value="TPR_CcmH_CycH"/>
</dbReference>
<dbReference type="InterPro" id="IPR017560">
    <property type="entry name" value="Cyt_c_biogenesis_CcmI"/>
</dbReference>
<evidence type="ECO:0000256" key="1">
    <source>
        <dbReference type="ARBA" id="ARBA00004196"/>
    </source>
</evidence>
<dbReference type="PATRIC" id="fig|1656095.3.peg.2241"/>
<evidence type="ECO:0000259" key="8">
    <source>
        <dbReference type="Pfam" id="PF23914"/>
    </source>
</evidence>
<evidence type="ECO:0000256" key="6">
    <source>
        <dbReference type="SAM" id="Phobius"/>
    </source>
</evidence>
<comment type="caution">
    <text evidence="9">The sequence shown here is derived from an EMBL/GenBank/DDBJ whole genome shotgun (WGS) entry which is preliminary data.</text>
</comment>
<organism evidence="9 10">
    <name type="scientific">Franconibacter pulveris</name>
    <dbReference type="NCBI Taxonomy" id="435910"/>
    <lineage>
        <taxon>Bacteria</taxon>
        <taxon>Pseudomonadati</taxon>
        <taxon>Pseudomonadota</taxon>
        <taxon>Gammaproteobacteria</taxon>
        <taxon>Enterobacterales</taxon>
        <taxon>Enterobacteriaceae</taxon>
        <taxon>Franconibacter</taxon>
    </lineage>
</organism>
<dbReference type="InterPro" id="IPR019734">
    <property type="entry name" value="TPR_rpt"/>
</dbReference>
<feature type="domain" description="Cytochrome c-type biogenesis protein H Ig-like" evidence="7">
    <location>
        <begin position="286"/>
        <end position="391"/>
    </location>
</feature>
<dbReference type="EMBL" id="LFEJ01000024">
    <property type="protein sequence ID" value="KMV33137.1"/>
    <property type="molecule type" value="Genomic_DNA"/>
</dbReference>
<keyword evidence="3" id="KW-0201">Cytochrome c-type biogenesis</keyword>
<dbReference type="Pfam" id="PF23914">
    <property type="entry name" value="TPR_CcmH_CycH"/>
    <property type="match status" value="1"/>
</dbReference>
<reference evidence="9 10" key="1">
    <citation type="submission" date="2015-06" db="EMBL/GenBank/DDBJ databases">
        <title>Genome sequencing of Cronobacter sp. strain DJ34 isolated from petroleum contaminated sludge of Duliajan Oil Fields, Assam, India.</title>
        <authorList>
            <person name="Pal S."/>
            <person name="Banerjee T.D."/>
            <person name="Roy A."/>
            <person name="Sar P."/>
            <person name="Kazy S.K."/>
        </authorList>
    </citation>
    <scope>NUCLEOTIDE SEQUENCE [LARGE SCALE GENOMIC DNA]</scope>
    <source>
        <strain evidence="9 10">DJ34</strain>
    </source>
</reference>
<keyword evidence="10" id="KW-1185">Reference proteome</keyword>
<feature type="domain" description="Cytochrome c-type biogenesis protein H TPR" evidence="8">
    <location>
        <begin position="109"/>
        <end position="265"/>
    </location>
</feature>
<dbReference type="SUPFAM" id="SSF48452">
    <property type="entry name" value="TPR-like"/>
    <property type="match status" value="1"/>
</dbReference>
<keyword evidence="4 5" id="KW-0802">TPR repeat</keyword>
<evidence type="ECO:0000256" key="2">
    <source>
        <dbReference type="ARBA" id="ARBA00022737"/>
    </source>
</evidence>
<name>A0A0J8VJ76_9ENTR</name>
<dbReference type="RefSeq" id="WP_024558509.1">
    <property type="nucleotide sequence ID" value="NZ_LFEJ01000024.1"/>
</dbReference>
<proteinExistence type="predicted"/>